<feature type="region of interest" description="Disordered" evidence="1">
    <location>
        <begin position="1"/>
        <end position="27"/>
    </location>
</feature>
<dbReference type="Proteomes" id="UP001500307">
    <property type="component" value="Unassembled WGS sequence"/>
</dbReference>
<name>A0ABP8SPQ5_9ACTN</name>
<protein>
    <submittedName>
        <fullName evidence="2">Uncharacterized protein</fullName>
    </submittedName>
</protein>
<keyword evidence="3" id="KW-1185">Reference proteome</keyword>
<sequence length="108" mass="11507">MPGVVNAPQVGGQIRQGQAGKDDGAGQVQVPVGIGRCPAQADREDRLRVRLALGVEPLSRLGVASTGSKLMLGRRSDQTVHLVSDCMAQRTSWCLTTIRGARVKAQWC</sequence>
<dbReference type="EMBL" id="BAABGU010000018">
    <property type="protein sequence ID" value="GAA4572219.1"/>
    <property type="molecule type" value="Genomic_DNA"/>
</dbReference>
<organism evidence="2 3">
    <name type="scientific">Micromonospora coerulea</name>
    <dbReference type="NCBI Taxonomy" id="47856"/>
    <lineage>
        <taxon>Bacteria</taxon>
        <taxon>Bacillati</taxon>
        <taxon>Actinomycetota</taxon>
        <taxon>Actinomycetes</taxon>
        <taxon>Micromonosporales</taxon>
        <taxon>Micromonosporaceae</taxon>
        <taxon>Micromonospora</taxon>
    </lineage>
</organism>
<evidence type="ECO:0000313" key="3">
    <source>
        <dbReference type="Proteomes" id="UP001500307"/>
    </source>
</evidence>
<accession>A0ABP8SPQ5</accession>
<evidence type="ECO:0000313" key="2">
    <source>
        <dbReference type="EMBL" id="GAA4572219.1"/>
    </source>
</evidence>
<evidence type="ECO:0000256" key="1">
    <source>
        <dbReference type="SAM" id="MobiDB-lite"/>
    </source>
</evidence>
<reference evidence="3" key="1">
    <citation type="journal article" date="2019" name="Int. J. Syst. Evol. Microbiol.">
        <title>The Global Catalogue of Microorganisms (GCM) 10K type strain sequencing project: providing services to taxonomists for standard genome sequencing and annotation.</title>
        <authorList>
            <consortium name="The Broad Institute Genomics Platform"/>
            <consortium name="The Broad Institute Genome Sequencing Center for Infectious Disease"/>
            <person name="Wu L."/>
            <person name="Ma J."/>
        </authorList>
    </citation>
    <scope>NUCLEOTIDE SEQUENCE [LARGE SCALE GENOMIC DNA]</scope>
    <source>
        <strain evidence="3">JCM 3175</strain>
    </source>
</reference>
<proteinExistence type="predicted"/>
<comment type="caution">
    <text evidence="2">The sequence shown here is derived from an EMBL/GenBank/DDBJ whole genome shotgun (WGS) entry which is preliminary data.</text>
</comment>
<gene>
    <name evidence="2" type="ORF">GCM10023176_34680</name>
</gene>